<dbReference type="Pfam" id="PF19277">
    <property type="entry name" value="GPAT_C"/>
    <property type="match status" value="1"/>
</dbReference>
<keyword evidence="14" id="KW-0443">Lipid metabolism</keyword>
<sequence>MGLNTFASLRKLYEMMRPASSVQTRNSFSQKLRLFVFHILERLIMLLVRPDFHGIPPQDLPKQGETKAKRCYVLSGKSLSERLLLNCITRRYKLSRSEQPLIVGPDITTLKESGSFIALHRTHYGLGGLPRHTVSPRLIRIMAHLLEYPEQEVELVPVTVFWGRSPGHEQSGNRRLFSDQRGWLHQAICRVRDIVFHGRHTLVHFSESLSLREMIASSPENALLNLHVRKTARLLRVHFRQTRLGVLGPELQDRKLVIRQLVQTASVQAAIKQAMSEQNISTEKAQAKAVRYADEIVANVSFNAQKFFDRLLSWLWNRLYDGVTLHNIEAVQDAARHSTIVYVPCHRSHMDYLLLSYALFNNGLTPPHVAAGINLNMPVVGSLLRRGGAFFIRRSFRDNPLYATVFAEYLFLLLNKGYATEYFVEGGRSRTGRTLVPKPGMLSMTIRGCLRNPHRKIQLVPVYIGYEKVVEAGTYLGELQGKAKKSESLMDLVYSLKTLKQHFGKVSLSFGKPLEVNQMLQPFIDKHPRLLPEDRPDWLTQAVTDLSEQVATGINDAATLNGANLCALGLLASGRHTLEESTLKGFIALCLKLHNELGYSGHSPACHVSPDDLVAEAEKLELIQRLEHSYGDMLQLSDQQALLMTWYRNNILHLYALPSLIAFCFSHQQQCSEKELLSRIAQFYPMIRKELFLPWQEDELDSEVRRILDWMVQQTLLVRQEGMLSQNPAQQEKITLLKMLARPIQPTLERGYLMIALLLHHGSHHFTIQELEQESQTLAQRLSILHGLNAPEYFHSPLFQQLTEVLLNLGYIQCASDNKLTFNQTLIDLSQACRPLFDPAMRHSIQQLTHREKRTGTQI</sequence>
<proteinExistence type="inferred from homology"/>
<evidence type="ECO:0000256" key="13">
    <source>
        <dbReference type="ARBA" id="ARBA00048427"/>
    </source>
</evidence>
<evidence type="ECO:0000256" key="9">
    <source>
        <dbReference type="ARBA" id="ARBA00023136"/>
    </source>
</evidence>
<dbReference type="InterPro" id="IPR041728">
    <property type="entry name" value="GPAT/DHAPAT_LPLAT"/>
</dbReference>
<evidence type="ECO:0000256" key="2">
    <source>
        <dbReference type="ARBA" id="ARBA00004765"/>
    </source>
</evidence>
<dbReference type="InterPro" id="IPR002123">
    <property type="entry name" value="Plipid/glycerol_acylTrfase"/>
</dbReference>
<name>A0A839IUI5_9GAMM</name>
<dbReference type="NCBIfam" id="NF003441">
    <property type="entry name" value="PRK04974.1"/>
    <property type="match status" value="1"/>
</dbReference>
<dbReference type="PANTHER" id="PTHR12563">
    <property type="entry name" value="GLYCEROL-3-PHOSPHATE ACYLTRANSFERASE"/>
    <property type="match status" value="1"/>
</dbReference>
<evidence type="ECO:0000256" key="4">
    <source>
        <dbReference type="ARBA" id="ARBA00007937"/>
    </source>
</evidence>
<gene>
    <name evidence="14 16" type="primary">plsB</name>
    <name evidence="16" type="ORF">H4O21_16950</name>
</gene>
<evidence type="ECO:0000256" key="3">
    <source>
        <dbReference type="ARBA" id="ARBA00005189"/>
    </source>
</evidence>
<dbReference type="PIRSF" id="PIRSF500064">
    <property type="entry name" value="GPAT"/>
    <property type="match status" value="1"/>
</dbReference>
<comment type="domain">
    <text evidence="14">The HXXXXD motif is essential for acyltransferase activity and may constitute the binding site for the phosphate moiety of the glycerol-3-phosphate.</text>
</comment>
<organism evidence="16 17">
    <name type="scientific">Oceanospirillum sediminis</name>
    <dbReference type="NCBI Taxonomy" id="2760088"/>
    <lineage>
        <taxon>Bacteria</taxon>
        <taxon>Pseudomonadati</taxon>
        <taxon>Pseudomonadota</taxon>
        <taxon>Gammaproteobacteria</taxon>
        <taxon>Oceanospirillales</taxon>
        <taxon>Oceanospirillaceae</taxon>
        <taxon>Oceanospirillum</taxon>
    </lineage>
</organism>
<evidence type="ECO:0000259" key="15">
    <source>
        <dbReference type="SMART" id="SM00563"/>
    </source>
</evidence>
<feature type="domain" description="Phospholipid/glycerol acyltransferase" evidence="15">
    <location>
        <begin position="340"/>
        <end position="467"/>
    </location>
</feature>
<dbReference type="InterPro" id="IPR045520">
    <property type="entry name" value="GPAT/DHAPAT_C"/>
</dbReference>
<comment type="subcellular location">
    <subcellularLocation>
        <location evidence="1 14">Cell membrane</location>
        <topology evidence="1 14">Peripheral membrane protein</topology>
        <orientation evidence="1 14">Cytoplasmic side</orientation>
    </subcellularLocation>
</comment>
<dbReference type="SMART" id="SM00563">
    <property type="entry name" value="PlsC"/>
    <property type="match status" value="1"/>
</dbReference>
<evidence type="ECO:0000256" key="5">
    <source>
        <dbReference type="ARBA" id="ARBA00013113"/>
    </source>
</evidence>
<keyword evidence="11 14" id="KW-1208">Phospholipid metabolism</keyword>
<dbReference type="HAMAP" id="MF_00393">
    <property type="entry name" value="Glyc3P_acyltrans"/>
    <property type="match status" value="1"/>
</dbReference>
<comment type="similarity">
    <text evidence="4 14">Belongs to the GPAT/DAPAT family.</text>
</comment>
<comment type="caution">
    <text evidence="16">The sequence shown here is derived from an EMBL/GenBank/DDBJ whole genome shotgun (WGS) entry which is preliminary data.</text>
</comment>
<evidence type="ECO:0000313" key="16">
    <source>
        <dbReference type="EMBL" id="MBB1488294.1"/>
    </source>
</evidence>
<accession>A0A839IUI5</accession>
<keyword evidence="12 14" id="KW-0012">Acyltransferase</keyword>
<dbReference type="EMBL" id="JACJFM010000026">
    <property type="protein sequence ID" value="MBB1488294.1"/>
    <property type="molecule type" value="Genomic_DNA"/>
</dbReference>
<evidence type="ECO:0000256" key="14">
    <source>
        <dbReference type="HAMAP-Rule" id="MF_00393"/>
    </source>
</evidence>
<dbReference type="GO" id="GO:0006631">
    <property type="term" value="P:fatty acid metabolic process"/>
    <property type="evidence" value="ECO:0007669"/>
    <property type="project" value="TreeGrafter"/>
</dbReference>
<evidence type="ECO:0000256" key="1">
    <source>
        <dbReference type="ARBA" id="ARBA00004413"/>
    </source>
</evidence>
<dbReference type="SUPFAM" id="SSF69593">
    <property type="entry name" value="Glycerol-3-phosphate (1)-acyltransferase"/>
    <property type="match status" value="1"/>
</dbReference>
<evidence type="ECO:0000256" key="7">
    <source>
        <dbReference type="ARBA" id="ARBA00022475"/>
    </source>
</evidence>
<keyword evidence="8 14" id="KW-0808">Transferase</keyword>
<keyword evidence="7 14" id="KW-1003">Cell membrane</keyword>
<comment type="pathway">
    <text evidence="2 14">Phospholipid metabolism; CDP-diacylglycerol biosynthesis; CDP-diacylglycerol from sn-glycerol 3-phosphate: step 1/3.</text>
</comment>
<evidence type="ECO:0000256" key="12">
    <source>
        <dbReference type="ARBA" id="ARBA00023315"/>
    </source>
</evidence>
<evidence type="ECO:0000256" key="10">
    <source>
        <dbReference type="ARBA" id="ARBA00023209"/>
    </source>
</evidence>
<dbReference type="Pfam" id="PF01553">
    <property type="entry name" value="Acyltransferase"/>
    <property type="match status" value="1"/>
</dbReference>
<keyword evidence="17" id="KW-1185">Reference proteome</keyword>
<keyword evidence="10 14" id="KW-0594">Phospholipid biosynthesis</keyword>
<dbReference type="PIRSF" id="PIRSF000437">
    <property type="entry name" value="GPAT_DHAPAT"/>
    <property type="match status" value="1"/>
</dbReference>
<dbReference type="AlphaFoldDB" id="A0A839IUI5"/>
<reference evidence="16 17" key="1">
    <citation type="submission" date="2020-08" db="EMBL/GenBank/DDBJ databases">
        <title>Oceanospirillum sp. nov. isolated from marine sediment.</title>
        <authorList>
            <person name="Ji X."/>
        </authorList>
    </citation>
    <scope>NUCLEOTIDE SEQUENCE [LARGE SCALE GENOMIC DNA]</scope>
    <source>
        <strain evidence="16 17">D5</strain>
    </source>
</reference>
<dbReference type="EC" id="2.3.1.15" evidence="5 14"/>
<dbReference type="CDD" id="cd07993">
    <property type="entry name" value="LPLAT_DHAPAT-like"/>
    <property type="match status" value="1"/>
</dbReference>
<dbReference type="InterPro" id="IPR028354">
    <property type="entry name" value="GPAT_PlsB"/>
</dbReference>
<evidence type="ECO:0000313" key="17">
    <source>
        <dbReference type="Proteomes" id="UP000565262"/>
    </source>
</evidence>
<evidence type="ECO:0000256" key="8">
    <source>
        <dbReference type="ARBA" id="ARBA00022679"/>
    </source>
</evidence>
<keyword evidence="9 14" id="KW-0472">Membrane</keyword>
<keyword evidence="14" id="KW-0444">Lipid biosynthesis</keyword>
<dbReference type="GO" id="GO:0016024">
    <property type="term" value="P:CDP-diacylglycerol biosynthetic process"/>
    <property type="evidence" value="ECO:0007669"/>
    <property type="project" value="UniProtKB-UniRule"/>
</dbReference>
<dbReference type="GO" id="GO:0004366">
    <property type="term" value="F:glycerol-3-phosphate O-acyltransferase activity"/>
    <property type="evidence" value="ECO:0007669"/>
    <property type="project" value="UniProtKB-UniRule"/>
</dbReference>
<feature type="short sequence motif" description="HXXXXD motif" evidence="14">
    <location>
        <begin position="345"/>
        <end position="350"/>
    </location>
</feature>
<comment type="pathway">
    <text evidence="3">Lipid metabolism.</text>
</comment>
<dbReference type="NCBIfam" id="TIGR03703">
    <property type="entry name" value="plsB"/>
    <property type="match status" value="1"/>
</dbReference>
<dbReference type="RefSeq" id="WP_182810063.1">
    <property type="nucleotide sequence ID" value="NZ_JACJFM010000026.1"/>
</dbReference>
<dbReference type="InterPro" id="IPR022284">
    <property type="entry name" value="GPAT/DHAPAT"/>
</dbReference>
<dbReference type="GO" id="GO:0005886">
    <property type="term" value="C:plasma membrane"/>
    <property type="evidence" value="ECO:0007669"/>
    <property type="project" value="UniProtKB-SubCell"/>
</dbReference>
<evidence type="ECO:0000256" key="11">
    <source>
        <dbReference type="ARBA" id="ARBA00023264"/>
    </source>
</evidence>
<dbReference type="Proteomes" id="UP000565262">
    <property type="component" value="Unassembled WGS sequence"/>
</dbReference>
<evidence type="ECO:0000256" key="6">
    <source>
        <dbReference type="ARBA" id="ARBA00013432"/>
    </source>
</evidence>
<protein>
    <recommendedName>
        <fullName evidence="6 14">Glycerol-3-phosphate acyltransferase</fullName>
        <shortName evidence="14">GPAT</shortName>
        <ecNumber evidence="5 14">2.3.1.15</ecNumber>
    </recommendedName>
</protein>
<dbReference type="UniPathway" id="UPA00557">
    <property type="reaction ID" value="UER00612"/>
</dbReference>
<comment type="catalytic activity">
    <reaction evidence="13 14">
        <text>sn-glycerol 3-phosphate + an acyl-CoA = a 1-acyl-sn-glycero-3-phosphate + CoA</text>
        <dbReference type="Rhea" id="RHEA:15325"/>
        <dbReference type="ChEBI" id="CHEBI:57287"/>
        <dbReference type="ChEBI" id="CHEBI:57597"/>
        <dbReference type="ChEBI" id="CHEBI:57970"/>
        <dbReference type="ChEBI" id="CHEBI:58342"/>
        <dbReference type="EC" id="2.3.1.15"/>
    </reaction>
</comment>
<dbReference type="PANTHER" id="PTHR12563:SF17">
    <property type="entry name" value="DIHYDROXYACETONE PHOSPHATE ACYLTRANSFERASE"/>
    <property type="match status" value="1"/>
</dbReference>